<dbReference type="EMBL" id="JBBKAJ010000022">
    <property type="protein sequence ID" value="MEJ8637021.1"/>
    <property type="molecule type" value="Genomic_DNA"/>
</dbReference>
<accession>A0ACC6Q092</accession>
<protein>
    <submittedName>
        <fullName evidence="1">DUF6233 domain-containing protein</fullName>
    </submittedName>
</protein>
<reference evidence="1" key="1">
    <citation type="submission" date="2024-03" db="EMBL/GenBank/DDBJ databases">
        <title>Novel Streptomyces species of biotechnological and ecological value are a feature of Machair soil.</title>
        <authorList>
            <person name="Prole J.R."/>
            <person name="Goodfellow M."/>
            <person name="Allenby N."/>
            <person name="Ward A.C."/>
        </authorList>
    </citation>
    <scope>NUCLEOTIDE SEQUENCE</scope>
    <source>
        <strain evidence="1">MS2.AVA.5</strain>
    </source>
</reference>
<keyword evidence="2" id="KW-1185">Reference proteome</keyword>
<evidence type="ECO:0000313" key="1">
    <source>
        <dbReference type="EMBL" id="MEJ8637021.1"/>
    </source>
</evidence>
<evidence type="ECO:0000313" key="2">
    <source>
        <dbReference type="Proteomes" id="UP001377168"/>
    </source>
</evidence>
<comment type="caution">
    <text evidence="1">The sequence shown here is derived from an EMBL/GenBank/DDBJ whole genome shotgun (WGS) entry which is preliminary data.</text>
</comment>
<gene>
    <name evidence="1" type="ORF">WKI67_27025</name>
</gene>
<dbReference type="Proteomes" id="UP001377168">
    <property type="component" value="Unassembled WGS sequence"/>
</dbReference>
<name>A0ACC6Q092_9ACTN</name>
<sequence length="108" mass="12187">MNDRPPSRLELLKFLQRVQLQQLDQTRRWLLQEEDRAQRDAHVAPPPPDWVVEYGIGAGRPPAYVHVGSCAMRGARSKPVGREAALRALAEQVDPCPICRPDRELGVL</sequence>
<proteinExistence type="predicted"/>
<organism evidence="1 2">
    <name type="scientific">Streptomyces achmelvichensis</name>
    <dbReference type="NCBI Taxonomy" id="3134111"/>
    <lineage>
        <taxon>Bacteria</taxon>
        <taxon>Bacillati</taxon>
        <taxon>Actinomycetota</taxon>
        <taxon>Actinomycetes</taxon>
        <taxon>Kitasatosporales</taxon>
        <taxon>Streptomycetaceae</taxon>
        <taxon>Streptomyces</taxon>
    </lineage>
</organism>